<feature type="domain" description="TadE-like" evidence="1">
    <location>
        <begin position="14"/>
        <end position="56"/>
    </location>
</feature>
<dbReference type="Proteomes" id="UP001499915">
    <property type="component" value="Unassembled WGS sequence"/>
</dbReference>
<protein>
    <recommendedName>
        <fullName evidence="1">TadE-like domain-containing protein</fullName>
    </recommendedName>
</protein>
<accession>A0ABN1IAH1</accession>
<reference evidence="2 3" key="1">
    <citation type="journal article" date="2019" name="Int. J. Syst. Evol. Microbiol.">
        <title>The Global Catalogue of Microorganisms (GCM) 10K type strain sequencing project: providing services to taxonomists for standard genome sequencing and annotation.</title>
        <authorList>
            <consortium name="The Broad Institute Genomics Platform"/>
            <consortium name="The Broad Institute Genome Sequencing Center for Infectious Disease"/>
            <person name="Wu L."/>
            <person name="Ma J."/>
        </authorList>
    </citation>
    <scope>NUCLEOTIDE SEQUENCE [LARGE SCALE GENOMIC DNA]</scope>
    <source>
        <strain evidence="2 3">JCM 15134</strain>
    </source>
</reference>
<keyword evidence="3" id="KW-1185">Reference proteome</keyword>
<evidence type="ECO:0000313" key="3">
    <source>
        <dbReference type="Proteomes" id="UP001499915"/>
    </source>
</evidence>
<dbReference type="Pfam" id="PF07811">
    <property type="entry name" value="TadE"/>
    <property type="match status" value="1"/>
</dbReference>
<evidence type="ECO:0000259" key="1">
    <source>
        <dbReference type="Pfam" id="PF07811"/>
    </source>
</evidence>
<gene>
    <name evidence="2" type="ORF">GCM10009104_34300</name>
</gene>
<evidence type="ECO:0000313" key="2">
    <source>
        <dbReference type="EMBL" id="GAA0702126.1"/>
    </source>
</evidence>
<comment type="caution">
    <text evidence="2">The sequence shown here is derived from an EMBL/GenBank/DDBJ whole genome shotgun (WGS) entry which is preliminary data.</text>
</comment>
<name>A0ABN1IAH1_9GAMM</name>
<organism evidence="2 3">
    <name type="scientific">Marinobacterium maritimum</name>
    <dbReference type="NCBI Taxonomy" id="500162"/>
    <lineage>
        <taxon>Bacteria</taxon>
        <taxon>Pseudomonadati</taxon>
        <taxon>Pseudomonadota</taxon>
        <taxon>Gammaproteobacteria</taxon>
        <taxon>Oceanospirillales</taxon>
        <taxon>Oceanospirillaceae</taxon>
        <taxon>Marinobacterium</taxon>
    </lineage>
</organism>
<dbReference type="InterPro" id="IPR012495">
    <property type="entry name" value="TadE-like_dom"/>
</dbReference>
<sequence length="170" mass="18537">MIMHLPVLRKRQQGVAAVEMTIVLPVLLLLLLATAEIGRMLYQYNTLTKAQRSGARLLATHLNYGQQVVLNDCPTTDDPVILLPDNLMDRARNLIVYGSELGGADPVLPGLEAADVSFCEVPALNEVQVHVQYDFTPMLFSSLPTFGLGDPINIDFTLDSSISMRVLGGS</sequence>
<proteinExistence type="predicted"/>
<dbReference type="EMBL" id="BAAAET010000007">
    <property type="protein sequence ID" value="GAA0702126.1"/>
    <property type="molecule type" value="Genomic_DNA"/>
</dbReference>